<sequence length="427" mass="48059">MMRTLSYLNFVLAAVFAACYCYQAVFALVRLLGKRRHYQARKLCRYGVLIAARNEEAVIGQLIESIWGQDYPRDLVDVYVVADNCTDNTAQVARAHGATVFQRQNKELVGKGYALRFLLERIQETGACYDGYFVFDADNLLDPQYISQMNKVFSSGARAVTSYRNSKNFGDNWITAGYGLWFLRESEYLNRPRDALGTSCAVSGTGFLFSQQLLEELGGWNYFLLTEDLEFTADLVARGERIAYCPDAVLYDEQPRSFAQSIRQRSRWQRGYLQVIAKRGWSMVKTMINSGSFACYDMLMSTIPAVVVTVLSILLNTVMFVVGITSARQEMGLFFASVITGAVNSYFVMFLMGAMAMATERRRIHCSKGKKALYTFTFPFFVFSFGLAMLVALFGDVTWKPIHHSVALSIGDLGGASSQELPKNRKL</sequence>
<evidence type="ECO:0000313" key="6">
    <source>
        <dbReference type="Proteomes" id="UP000823915"/>
    </source>
</evidence>
<dbReference type="CDD" id="cd06438">
    <property type="entry name" value="EpsO_like"/>
    <property type="match status" value="1"/>
</dbReference>
<dbReference type="EMBL" id="DXDU01000078">
    <property type="protein sequence ID" value="HIY26477.1"/>
    <property type="molecule type" value="Genomic_DNA"/>
</dbReference>
<keyword evidence="4" id="KW-0812">Transmembrane</keyword>
<evidence type="ECO:0000256" key="1">
    <source>
        <dbReference type="ARBA" id="ARBA00006739"/>
    </source>
</evidence>
<dbReference type="AlphaFoldDB" id="A0A9D1YCL0"/>
<feature type="transmembrane region" description="Helical" evidence="4">
    <location>
        <begin position="303"/>
        <end position="325"/>
    </location>
</feature>
<keyword evidence="2" id="KW-0328">Glycosyltransferase</keyword>
<evidence type="ECO:0000313" key="5">
    <source>
        <dbReference type="EMBL" id="HIY26477.1"/>
    </source>
</evidence>
<reference evidence="5" key="2">
    <citation type="submission" date="2021-04" db="EMBL/GenBank/DDBJ databases">
        <authorList>
            <person name="Gilroy R."/>
        </authorList>
    </citation>
    <scope>NUCLEOTIDE SEQUENCE</scope>
    <source>
        <strain evidence="5">1282</strain>
    </source>
</reference>
<keyword evidence="3" id="KW-0808">Transferase</keyword>
<dbReference type="GO" id="GO:0016757">
    <property type="term" value="F:glycosyltransferase activity"/>
    <property type="evidence" value="ECO:0007669"/>
    <property type="project" value="UniProtKB-KW"/>
</dbReference>
<proteinExistence type="inferred from homology"/>
<dbReference type="PROSITE" id="PS51257">
    <property type="entry name" value="PROKAR_LIPOPROTEIN"/>
    <property type="match status" value="1"/>
</dbReference>
<organism evidence="5 6">
    <name type="scientific">Candidatus Acutalibacter pullistercoris</name>
    <dbReference type="NCBI Taxonomy" id="2838418"/>
    <lineage>
        <taxon>Bacteria</taxon>
        <taxon>Bacillati</taxon>
        <taxon>Bacillota</taxon>
        <taxon>Clostridia</taxon>
        <taxon>Eubacteriales</taxon>
        <taxon>Acutalibacteraceae</taxon>
        <taxon>Acutalibacter</taxon>
    </lineage>
</organism>
<name>A0A9D1YCL0_9FIRM</name>
<dbReference type="Pfam" id="PF13641">
    <property type="entry name" value="Glyco_tranf_2_3"/>
    <property type="match status" value="1"/>
</dbReference>
<comment type="similarity">
    <text evidence="1">Belongs to the glycosyltransferase 2 family.</text>
</comment>
<reference evidence="5" key="1">
    <citation type="journal article" date="2021" name="PeerJ">
        <title>Extensive microbial diversity within the chicken gut microbiome revealed by metagenomics and culture.</title>
        <authorList>
            <person name="Gilroy R."/>
            <person name="Ravi A."/>
            <person name="Getino M."/>
            <person name="Pursley I."/>
            <person name="Horton D.L."/>
            <person name="Alikhan N.F."/>
            <person name="Baker D."/>
            <person name="Gharbi K."/>
            <person name="Hall N."/>
            <person name="Watson M."/>
            <person name="Adriaenssens E.M."/>
            <person name="Foster-Nyarko E."/>
            <person name="Jarju S."/>
            <person name="Secka A."/>
            <person name="Antonio M."/>
            <person name="Oren A."/>
            <person name="Chaudhuri R.R."/>
            <person name="La Ragione R."/>
            <person name="Hildebrand F."/>
            <person name="Pallen M.J."/>
        </authorList>
    </citation>
    <scope>NUCLEOTIDE SEQUENCE</scope>
    <source>
        <strain evidence="5">1282</strain>
    </source>
</reference>
<keyword evidence="4" id="KW-0472">Membrane</keyword>
<dbReference type="Proteomes" id="UP000823915">
    <property type="component" value="Unassembled WGS sequence"/>
</dbReference>
<feature type="transmembrane region" description="Helical" evidence="4">
    <location>
        <begin position="6"/>
        <end position="32"/>
    </location>
</feature>
<dbReference type="SUPFAM" id="SSF53448">
    <property type="entry name" value="Nucleotide-diphospho-sugar transferases"/>
    <property type="match status" value="1"/>
</dbReference>
<comment type="caution">
    <text evidence="5">The sequence shown here is derived from an EMBL/GenBank/DDBJ whole genome shotgun (WGS) entry which is preliminary data.</text>
</comment>
<dbReference type="PANTHER" id="PTHR43630:SF1">
    <property type="entry name" value="POLY-BETA-1,6-N-ACETYL-D-GLUCOSAMINE SYNTHASE"/>
    <property type="match status" value="1"/>
</dbReference>
<evidence type="ECO:0000256" key="3">
    <source>
        <dbReference type="ARBA" id="ARBA00022679"/>
    </source>
</evidence>
<evidence type="ECO:0000256" key="2">
    <source>
        <dbReference type="ARBA" id="ARBA00022676"/>
    </source>
</evidence>
<dbReference type="InterPro" id="IPR029044">
    <property type="entry name" value="Nucleotide-diphossugar_trans"/>
</dbReference>
<evidence type="ECO:0000256" key="4">
    <source>
        <dbReference type="SAM" id="Phobius"/>
    </source>
</evidence>
<accession>A0A9D1YCL0</accession>
<gene>
    <name evidence="5" type="ORF">H9838_04790</name>
</gene>
<keyword evidence="4" id="KW-1133">Transmembrane helix</keyword>
<feature type="transmembrane region" description="Helical" evidence="4">
    <location>
        <begin position="373"/>
        <end position="395"/>
    </location>
</feature>
<dbReference type="Gene3D" id="3.90.550.10">
    <property type="entry name" value="Spore Coat Polysaccharide Biosynthesis Protein SpsA, Chain A"/>
    <property type="match status" value="1"/>
</dbReference>
<feature type="transmembrane region" description="Helical" evidence="4">
    <location>
        <begin position="331"/>
        <end position="352"/>
    </location>
</feature>
<dbReference type="PANTHER" id="PTHR43630">
    <property type="entry name" value="POLY-BETA-1,6-N-ACETYL-D-GLUCOSAMINE SYNTHASE"/>
    <property type="match status" value="1"/>
</dbReference>
<protein>
    <submittedName>
        <fullName evidence="5">Glycosyltransferase family 2 protein</fullName>
    </submittedName>
</protein>